<evidence type="ECO:0000313" key="2">
    <source>
        <dbReference type="Proteomes" id="UP001595868"/>
    </source>
</evidence>
<evidence type="ECO:0008006" key="3">
    <source>
        <dbReference type="Google" id="ProtNLM"/>
    </source>
</evidence>
<comment type="caution">
    <text evidence="1">The sequence shown here is derived from an EMBL/GenBank/DDBJ whole genome shotgun (WGS) entry which is preliminary data.</text>
</comment>
<dbReference type="EMBL" id="JBHSBN010000020">
    <property type="protein sequence ID" value="MFC4108998.1"/>
    <property type="molecule type" value="Genomic_DNA"/>
</dbReference>
<sequence length="263" mass="28294">MTGRGIRRLVAAGAVGLVVATTGCGEPGDRAAPVRAFGSWDEVLAEAGGQTVNLYLGDGSATAEAYVDQHLAPAVARYGVRIVRVPGVDAPAAVDRARAERRAGRDADGAVDLVRLSGDAFAAGRRDELWRCGYPDLMPNNKLESGRFPVSTRTAALREGTIGSLDHLGIPYNAKHAAAAMVVLNEALSFDQQLAKAKREVWGAYPAIALDRLTREENLAFSTVLAPRWALSFAEPTVHASPEVRPEWASRIDQDWQREIARR</sequence>
<reference evidence="2" key="1">
    <citation type="journal article" date="2019" name="Int. J. Syst. Evol. Microbiol.">
        <title>The Global Catalogue of Microorganisms (GCM) 10K type strain sequencing project: providing services to taxonomists for standard genome sequencing and annotation.</title>
        <authorList>
            <consortium name="The Broad Institute Genomics Platform"/>
            <consortium name="The Broad Institute Genome Sequencing Center for Infectious Disease"/>
            <person name="Wu L."/>
            <person name="Ma J."/>
        </authorList>
    </citation>
    <scope>NUCLEOTIDE SEQUENCE [LARGE SCALE GENOMIC DNA]</scope>
    <source>
        <strain evidence="2">2902at01</strain>
    </source>
</reference>
<dbReference type="Gene3D" id="3.40.190.10">
    <property type="entry name" value="Periplasmic binding protein-like II"/>
    <property type="match status" value="1"/>
</dbReference>
<organism evidence="1 2">
    <name type="scientific">Micromonospora zhanjiangensis</name>
    <dbReference type="NCBI Taxonomy" id="1522057"/>
    <lineage>
        <taxon>Bacteria</taxon>
        <taxon>Bacillati</taxon>
        <taxon>Actinomycetota</taxon>
        <taxon>Actinomycetes</taxon>
        <taxon>Micromonosporales</taxon>
        <taxon>Micromonosporaceae</taxon>
        <taxon>Micromonospora</taxon>
    </lineage>
</organism>
<proteinExistence type="predicted"/>
<dbReference type="RefSeq" id="WP_377549918.1">
    <property type="nucleotide sequence ID" value="NZ_JBHSBN010000020.1"/>
</dbReference>
<evidence type="ECO:0000313" key="1">
    <source>
        <dbReference type="EMBL" id="MFC4108998.1"/>
    </source>
</evidence>
<dbReference type="SUPFAM" id="SSF53850">
    <property type="entry name" value="Periplasmic binding protein-like II"/>
    <property type="match status" value="1"/>
</dbReference>
<gene>
    <name evidence="1" type="ORF">ACFOX0_24095</name>
</gene>
<name>A0ABV8KSE2_9ACTN</name>
<accession>A0ABV8KSE2</accession>
<protein>
    <recommendedName>
        <fullName evidence="3">Extracellular solute-binding protein</fullName>
    </recommendedName>
</protein>
<keyword evidence="2" id="KW-1185">Reference proteome</keyword>
<dbReference type="Proteomes" id="UP001595868">
    <property type="component" value="Unassembled WGS sequence"/>
</dbReference>
<dbReference type="PANTHER" id="PTHR42779">
    <property type="entry name" value="PROTEIN YNJB"/>
    <property type="match status" value="1"/>
</dbReference>
<dbReference type="PANTHER" id="PTHR42779:SF1">
    <property type="entry name" value="PROTEIN YNJB"/>
    <property type="match status" value="1"/>
</dbReference>
<dbReference type="PROSITE" id="PS51257">
    <property type="entry name" value="PROKAR_LIPOPROTEIN"/>
    <property type="match status" value="1"/>
</dbReference>